<keyword evidence="4" id="KW-1185">Reference proteome</keyword>
<feature type="transmembrane region" description="Helical" evidence="2">
    <location>
        <begin position="105"/>
        <end position="129"/>
    </location>
</feature>
<proteinExistence type="predicted"/>
<gene>
    <name evidence="3" type="ORF">RZN69_21490</name>
</gene>
<dbReference type="Proteomes" id="UP001304300">
    <property type="component" value="Chromosome"/>
</dbReference>
<dbReference type="RefSeq" id="WP_317833621.1">
    <property type="nucleotide sequence ID" value="NZ_CP136920.1"/>
</dbReference>
<dbReference type="EMBL" id="CP136920">
    <property type="protein sequence ID" value="WOO41203.1"/>
    <property type="molecule type" value="Genomic_DNA"/>
</dbReference>
<reference evidence="3 4" key="1">
    <citation type="submission" date="2023-10" db="EMBL/GenBank/DDBJ databases">
        <title>Rubellicoccus peritrichatus gen. nov., sp. nov., isolated from an algae of coral reef tank.</title>
        <authorList>
            <person name="Luo J."/>
        </authorList>
    </citation>
    <scope>NUCLEOTIDE SEQUENCE [LARGE SCALE GENOMIC DNA]</scope>
    <source>
        <strain evidence="3 4">CR14</strain>
    </source>
</reference>
<dbReference type="AlphaFoldDB" id="A0AAQ3LCU0"/>
<keyword evidence="2" id="KW-0472">Membrane</keyword>
<accession>A0AAQ3LCU0</accession>
<evidence type="ECO:0000256" key="1">
    <source>
        <dbReference type="SAM" id="MobiDB-lite"/>
    </source>
</evidence>
<protein>
    <submittedName>
        <fullName evidence="3">Uncharacterized protein</fullName>
    </submittedName>
</protein>
<name>A0AAQ3LCU0_9BACT</name>
<organism evidence="3 4">
    <name type="scientific">Rubellicoccus peritrichatus</name>
    <dbReference type="NCBI Taxonomy" id="3080537"/>
    <lineage>
        <taxon>Bacteria</taxon>
        <taxon>Pseudomonadati</taxon>
        <taxon>Verrucomicrobiota</taxon>
        <taxon>Opitutia</taxon>
        <taxon>Puniceicoccales</taxon>
        <taxon>Cerasicoccaceae</taxon>
        <taxon>Rubellicoccus</taxon>
    </lineage>
</organism>
<dbReference type="KEGG" id="puo:RZN69_21490"/>
<sequence>MEIDREELLRQKALIEDQLRWIESKLAQTSESEKSSPVAESISNSPVPKTSPKPQSEEKEKLPIITETLARDSAPTSSTPETAATLGAEFTGQNDPGTVTPLQKFGCALIAIGVCVGILAALFLLPYLIYE</sequence>
<evidence type="ECO:0000313" key="4">
    <source>
        <dbReference type="Proteomes" id="UP001304300"/>
    </source>
</evidence>
<keyword evidence="2" id="KW-1133">Transmembrane helix</keyword>
<evidence type="ECO:0000256" key="2">
    <source>
        <dbReference type="SAM" id="Phobius"/>
    </source>
</evidence>
<feature type="region of interest" description="Disordered" evidence="1">
    <location>
        <begin position="27"/>
        <end position="95"/>
    </location>
</feature>
<keyword evidence="2" id="KW-0812">Transmembrane</keyword>
<feature type="compositionally biased region" description="Low complexity" evidence="1">
    <location>
        <begin position="73"/>
        <end position="85"/>
    </location>
</feature>
<evidence type="ECO:0000313" key="3">
    <source>
        <dbReference type="EMBL" id="WOO41203.1"/>
    </source>
</evidence>
<feature type="compositionally biased region" description="Polar residues" evidence="1">
    <location>
        <begin position="41"/>
        <end position="54"/>
    </location>
</feature>